<gene>
    <name evidence="2" type="ORF">KI387_008125</name>
</gene>
<feature type="non-terminal residue" evidence="2">
    <location>
        <position position="90"/>
    </location>
</feature>
<dbReference type="AlphaFoldDB" id="A0AA38CPV8"/>
<feature type="compositionally biased region" description="Acidic residues" evidence="1">
    <location>
        <begin position="10"/>
        <end position="30"/>
    </location>
</feature>
<keyword evidence="3" id="KW-1185">Reference proteome</keyword>
<sequence>DLGVPAHSGEDDEPIDLDSDPVEDMRDDAEGEWRGSLSRRRMRGNPLWRERRVTLSGMILRRSLRAAHEEASVERETLVSQEMFGEDDES</sequence>
<accession>A0AA38CPV8</accession>
<reference evidence="2 3" key="1">
    <citation type="journal article" date="2021" name="Nat. Plants">
        <title>The Taxus genome provides insights into paclitaxel biosynthesis.</title>
        <authorList>
            <person name="Xiong X."/>
            <person name="Gou J."/>
            <person name="Liao Q."/>
            <person name="Li Y."/>
            <person name="Zhou Q."/>
            <person name="Bi G."/>
            <person name="Li C."/>
            <person name="Du R."/>
            <person name="Wang X."/>
            <person name="Sun T."/>
            <person name="Guo L."/>
            <person name="Liang H."/>
            <person name="Lu P."/>
            <person name="Wu Y."/>
            <person name="Zhang Z."/>
            <person name="Ro D.K."/>
            <person name="Shang Y."/>
            <person name="Huang S."/>
            <person name="Yan J."/>
        </authorList>
    </citation>
    <scope>NUCLEOTIDE SEQUENCE [LARGE SCALE GENOMIC DNA]</scope>
    <source>
        <strain evidence="2">Ta-2019</strain>
    </source>
</reference>
<name>A0AA38CPV8_TAXCH</name>
<feature type="region of interest" description="Disordered" evidence="1">
    <location>
        <begin position="1"/>
        <end position="37"/>
    </location>
</feature>
<evidence type="ECO:0000256" key="1">
    <source>
        <dbReference type="SAM" id="MobiDB-lite"/>
    </source>
</evidence>
<comment type="caution">
    <text evidence="2">The sequence shown here is derived from an EMBL/GenBank/DDBJ whole genome shotgun (WGS) entry which is preliminary data.</text>
</comment>
<protein>
    <submittedName>
        <fullName evidence="2">Uncharacterized protein</fullName>
    </submittedName>
</protein>
<proteinExistence type="predicted"/>
<evidence type="ECO:0000313" key="2">
    <source>
        <dbReference type="EMBL" id="KAH9303721.1"/>
    </source>
</evidence>
<dbReference type="EMBL" id="JAHRHJ020000008">
    <property type="protein sequence ID" value="KAH9303721.1"/>
    <property type="molecule type" value="Genomic_DNA"/>
</dbReference>
<evidence type="ECO:0000313" key="3">
    <source>
        <dbReference type="Proteomes" id="UP000824469"/>
    </source>
</evidence>
<feature type="non-terminal residue" evidence="2">
    <location>
        <position position="1"/>
    </location>
</feature>
<organism evidence="2 3">
    <name type="scientific">Taxus chinensis</name>
    <name type="common">Chinese yew</name>
    <name type="synonym">Taxus wallichiana var. chinensis</name>
    <dbReference type="NCBI Taxonomy" id="29808"/>
    <lineage>
        <taxon>Eukaryota</taxon>
        <taxon>Viridiplantae</taxon>
        <taxon>Streptophyta</taxon>
        <taxon>Embryophyta</taxon>
        <taxon>Tracheophyta</taxon>
        <taxon>Spermatophyta</taxon>
        <taxon>Pinopsida</taxon>
        <taxon>Pinidae</taxon>
        <taxon>Conifers II</taxon>
        <taxon>Cupressales</taxon>
        <taxon>Taxaceae</taxon>
        <taxon>Taxus</taxon>
    </lineage>
</organism>
<feature type="region of interest" description="Disordered" evidence="1">
    <location>
        <begin position="70"/>
        <end position="90"/>
    </location>
</feature>
<dbReference type="Proteomes" id="UP000824469">
    <property type="component" value="Unassembled WGS sequence"/>
</dbReference>